<keyword evidence="2" id="KW-1185">Reference proteome</keyword>
<name>A0A1H6XR14_9RHOB</name>
<dbReference type="STRING" id="1227549.SAMN05444007_104153"/>
<accession>A0A1H6XR14</accession>
<sequence>MSFQPFVPLGGIAGWRFLQRSQDVQFQAFNAAPVMAREADTFLARIGEIRSAADLVADRTVLKVALGAFGLQDDIDNRAFVQRVLADGTKADDALANRLSDKRYRAFSAAFGFGPGAVPLTGRRDEMEGIVARYRAQSFERALGEQDESMQIALFAQRELSGIAAGSSRETTKWYSVMGLPPLREMFETAMGLPRSFSQLDLDKQLDVFRDKLQRATGSADIGQFADPAAVEKVTTLYLARAQIRDLSAGLSSGATALTLLRAAG</sequence>
<dbReference type="EMBL" id="FNYD01000004">
    <property type="protein sequence ID" value="SEJ31489.1"/>
    <property type="molecule type" value="Genomic_DNA"/>
</dbReference>
<dbReference type="RefSeq" id="WP_092364798.1">
    <property type="nucleotide sequence ID" value="NZ_BMGV01000004.1"/>
</dbReference>
<dbReference type="AlphaFoldDB" id="A0A1H6XR14"/>
<reference evidence="1 2" key="1">
    <citation type="submission" date="2016-10" db="EMBL/GenBank/DDBJ databases">
        <authorList>
            <person name="de Groot N.N."/>
        </authorList>
    </citation>
    <scope>NUCLEOTIDE SEQUENCE [LARGE SCALE GENOMIC DNA]</scope>
    <source>
        <strain evidence="1 2">DSM 29340</strain>
    </source>
</reference>
<dbReference type="SUPFAM" id="SSF158837">
    <property type="entry name" value="AGR C 984p-like"/>
    <property type="match status" value="1"/>
</dbReference>
<dbReference type="Gene3D" id="1.10.3700.10">
    <property type="entry name" value="AGR C 984p-like"/>
    <property type="match status" value="1"/>
</dbReference>
<protein>
    <recommendedName>
        <fullName evidence="3">Flagellar protein</fullName>
    </recommendedName>
</protein>
<organism evidence="1 2">
    <name type="scientific">Cribrihabitans marinus</name>
    <dbReference type="NCBI Taxonomy" id="1227549"/>
    <lineage>
        <taxon>Bacteria</taxon>
        <taxon>Pseudomonadati</taxon>
        <taxon>Pseudomonadota</taxon>
        <taxon>Alphaproteobacteria</taxon>
        <taxon>Rhodobacterales</taxon>
        <taxon>Paracoccaceae</taxon>
        <taxon>Cribrihabitans</taxon>
    </lineage>
</organism>
<proteinExistence type="predicted"/>
<dbReference type="Pfam" id="PF06748">
    <property type="entry name" value="DUF1217"/>
    <property type="match status" value="1"/>
</dbReference>
<evidence type="ECO:0000313" key="1">
    <source>
        <dbReference type="EMBL" id="SEJ31489.1"/>
    </source>
</evidence>
<gene>
    <name evidence="1" type="ORF">SAMN05444007_104153</name>
</gene>
<dbReference type="Proteomes" id="UP000199379">
    <property type="component" value="Unassembled WGS sequence"/>
</dbReference>
<evidence type="ECO:0008006" key="3">
    <source>
        <dbReference type="Google" id="ProtNLM"/>
    </source>
</evidence>
<dbReference type="InterPro" id="IPR010626">
    <property type="entry name" value="DUF1217"/>
</dbReference>
<evidence type="ECO:0000313" key="2">
    <source>
        <dbReference type="Proteomes" id="UP000199379"/>
    </source>
</evidence>
<dbReference type="OrthoDB" id="7824597at2"/>
<dbReference type="InterPro" id="IPR023157">
    <property type="entry name" value="AGR-C-984p-like_sf"/>
</dbReference>